<gene>
    <name evidence="2" type="ORF">PGLA1383_LOCUS1302</name>
</gene>
<organism evidence="2 3">
    <name type="scientific">Polarella glacialis</name>
    <name type="common">Dinoflagellate</name>
    <dbReference type="NCBI Taxonomy" id="89957"/>
    <lineage>
        <taxon>Eukaryota</taxon>
        <taxon>Sar</taxon>
        <taxon>Alveolata</taxon>
        <taxon>Dinophyceae</taxon>
        <taxon>Suessiales</taxon>
        <taxon>Suessiaceae</taxon>
        <taxon>Polarella</taxon>
    </lineage>
</organism>
<keyword evidence="3" id="KW-1185">Reference proteome</keyword>
<dbReference type="Gene3D" id="3.40.50.1010">
    <property type="entry name" value="5'-nuclease"/>
    <property type="match status" value="1"/>
</dbReference>
<feature type="domain" description="NYN" evidence="1">
    <location>
        <begin position="4"/>
        <end position="71"/>
    </location>
</feature>
<reference evidence="2" key="1">
    <citation type="submission" date="2021-02" db="EMBL/GenBank/DDBJ databases">
        <authorList>
            <person name="Dougan E. K."/>
            <person name="Rhodes N."/>
            <person name="Thang M."/>
            <person name="Chan C."/>
        </authorList>
    </citation>
    <scope>NUCLEOTIDE SEQUENCE</scope>
</reference>
<feature type="non-terminal residue" evidence="2">
    <location>
        <position position="84"/>
    </location>
</feature>
<sequence>AKLWRKQFHEHGLEPVLVPRMAAGLKDPADLMLALDAAEECLLPGRAATVAIASEDVDFAIVLRRVQSWGRAACAVVPDHGRLT</sequence>
<dbReference type="OrthoDB" id="429793at2759"/>
<dbReference type="EMBL" id="CAJNNV010000346">
    <property type="protein sequence ID" value="CAE8582302.1"/>
    <property type="molecule type" value="Genomic_DNA"/>
</dbReference>
<name>A0A813D9P0_POLGL</name>
<evidence type="ECO:0000259" key="1">
    <source>
        <dbReference type="Pfam" id="PF01936"/>
    </source>
</evidence>
<proteinExistence type="predicted"/>
<protein>
    <recommendedName>
        <fullName evidence="1">NYN domain-containing protein</fullName>
    </recommendedName>
</protein>
<dbReference type="InterPro" id="IPR021139">
    <property type="entry name" value="NYN"/>
</dbReference>
<dbReference type="GO" id="GO:0004540">
    <property type="term" value="F:RNA nuclease activity"/>
    <property type="evidence" value="ECO:0007669"/>
    <property type="project" value="InterPro"/>
</dbReference>
<dbReference type="Pfam" id="PF01936">
    <property type="entry name" value="NYN"/>
    <property type="match status" value="1"/>
</dbReference>
<evidence type="ECO:0000313" key="2">
    <source>
        <dbReference type="EMBL" id="CAE8582302.1"/>
    </source>
</evidence>
<dbReference type="AlphaFoldDB" id="A0A813D9P0"/>
<accession>A0A813D9P0</accession>
<feature type="non-terminal residue" evidence="2">
    <location>
        <position position="1"/>
    </location>
</feature>
<dbReference type="Proteomes" id="UP000654075">
    <property type="component" value="Unassembled WGS sequence"/>
</dbReference>
<comment type="caution">
    <text evidence="2">The sequence shown here is derived from an EMBL/GenBank/DDBJ whole genome shotgun (WGS) entry which is preliminary data.</text>
</comment>
<evidence type="ECO:0000313" key="3">
    <source>
        <dbReference type="Proteomes" id="UP000654075"/>
    </source>
</evidence>